<evidence type="ECO:0000313" key="2">
    <source>
        <dbReference type="Proteomes" id="UP000195991"/>
    </source>
</evidence>
<evidence type="ECO:0000313" key="1">
    <source>
        <dbReference type="EMBL" id="SCC30288.1"/>
    </source>
</evidence>
<dbReference type="Proteomes" id="UP000195991">
    <property type="component" value="Unassembled WGS sequence"/>
</dbReference>
<dbReference type="EMBL" id="FMBI01000028">
    <property type="protein sequence ID" value="SCC30288.1"/>
    <property type="molecule type" value="Genomic_DNA"/>
</dbReference>
<dbReference type="AlphaFoldDB" id="A0A1C4DG96"/>
<protein>
    <recommendedName>
        <fullName evidence="3">HNH endonuclease</fullName>
    </recommendedName>
</protein>
<reference evidence="1 2" key="1">
    <citation type="submission" date="2016-08" db="EMBL/GenBank/DDBJ databases">
        <authorList>
            <person name="Seilhamer J.J."/>
        </authorList>
    </citation>
    <scope>NUCLEOTIDE SEQUENCE [LARGE SCALE GENOMIC DNA]</scope>
    <source>
        <strain evidence="1 2">IEBC_T61001</strain>
    </source>
</reference>
<sequence length="325" mass="38025">MIFLFIIKNLESIVIGSIAVLKKINSDLYKQYKNLFKNENDQYKDESLKLLSKLLNKELRVLFISTYNSFSSGVSLVVQENGGSKKKVKWGAYEYVKLLGSTVCPYCNAQFTIVIENNGELGKTRPDLDHFLSKTLYPIFAVSLYNLVPSCKICNLSFKGNQNTSFENHFNPYEQRINEYFRFSREFKPGRKAKHTPDYVQAILGESEDFELKIRPSFNENDKKKEEVIRKKVKGNIELFRLNEVYNFHKTHIQKMVLNARVYDNVYRKQLICSFPEIFKSEEELLSLVQYTSEEMKYTILGKMTTDIIKFELLLNSKDTFMKLV</sequence>
<dbReference type="Gene3D" id="1.10.30.50">
    <property type="match status" value="1"/>
</dbReference>
<accession>A0A1C4DG96</accession>
<organism evidence="1 2">
    <name type="scientific">Bacillus thuringiensis</name>
    <dbReference type="NCBI Taxonomy" id="1428"/>
    <lineage>
        <taxon>Bacteria</taxon>
        <taxon>Bacillati</taxon>
        <taxon>Bacillota</taxon>
        <taxon>Bacilli</taxon>
        <taxon>Bacillales</taxon>
        <taxon>Bacillaceae</taxon>
        <taxon>Bacillus</taxon>
        <taxon>Bacillus cereus group</taxon>
    </lineage>
</organism>
<gene>
    <name evidence="1" type="ORF">BTT61001_02395</name>
</gene>
<proteinExistence type="predicted"/>
<name>A0A1C4DG96_BACTU</name>
<evidence type="ECO:0008006" key="3">
    <source>
        <dbReference type="Google" id="ProtNLM"/>
    </source>
</evidence>